<accession>A0AAD8LRE1</accession>
<name>A0AAD8LRE1_BABGI</name>
<dbReference type="AlphaFoldDB" id="A0AAD8LRE1"/>
<evidence type="ECO:0000313" key="2">
    <source>
        <dbReference type="Proteomes" id="UP001230268"/>
    </source>
</evidence>
<organism evidence="1 2">
    <name type="scientific">Babesia gibsoni</name>
    <dbReference type="NCBI Taxonomy" id="33632"/>
    <lineage>
        <taxon>Eukaryota</taxon>
        <taxon>Sar</taxon>
        <taxon>Alveolata</taxon>
        <taxon>Apicomplexa</taxon>
        <taxon>Aconoidasida</taxon>
        <taxon>Piroplasmida</taxon>
        <taxon>Babesiidae</taxon>
        <taxon>Babesia</taxon>
    </lineage>
</organism>
<sequence>MVEIYRNKTRCAELEAQLVMDWNLDLPNDVTLCKDILKSLELAMSKLEESNEYLRSSLETEHDPEIAQYIEENEVVLRRKDYQVKQVKSHIDSLQRSCEAS</sequence>
<keyword evidence="2" id="KW-1185">Reference proteome</keyword>
<comment type="caution">
    <text evidence="1">The sequence shown here is derived from an EMBL/GenBank/DDBJ whole genome shotgun (WGS) entry which is preliminary data.</text>
</comment>
<gene>
    <name evidence="1" type="ORF">BgAZ_204670</name>
</gene>
<protein>
    <submittedName>
        <fullName evidence="1">Uncharacterized protein</fullName>
    </submittedName>
</protein>
<dbReference type="EMBL" id="JAVEPI010000002">
    <property type="protein sequence ID" value="KAK1443591.1"/>
    <property type="molecule type" value="Genomic_DNA"/>
</dbReference>
<reference evidence="1" key="1">
    <citation type="submission" date="2023-08" db="EMBL/GenBank/DDBJ databases">
        <title>Draft sequence of the Babesia gibsoni genome.</title>
        <authorList>
            <person name="Yamagishi J.Y."/>
            <person name="Xuan X.X."/>
        </authorList>
    </citation>
    <scope>NUCLEOTIDE SEQUENCE</scope>
    <source>
        <strain evidence="1">Azabu</strain>
    </source>
</reference>
<dbReference type="Proteomes" id="UP001230268">
    <property type="component" value="Unassembled WGS sequence"/>
</dbReference>
<evidence type="ECO:0000313" key="1">
    <source>
        <dbReference type="EMBL" id="KAK1443591.1"/>
    </source>
</evidence>
<proteinExistence type="predicted"/>